<accession>A0A8T0TQB7</accession>
<reference evidence="2" key="1">
    <citation type="submission" date="2020-05" db="EMBL/GenBank/DDBJ databases">
        <title>WGS assembly of Panicum virgatum.</title>
        <authorList>
            <person name="Lovell J.T."/>
            <person name="Jenkins J."/>
            <person name="Shu S."/>
            <person name="Juenger T.E."/>
            <person name="Schmutz J."/>
        </authorList>
    </citation>
    <scope>NUCLEOTIDE SEQUENCE</scope>
    <source>
        <strain evidence="2">AP13</strain>
    </source>
</reference>
<feature type="compositionally biased region" description="Basic residues" evidence="1">
    <location>
        <begin position="39"/>
        <end position="52"/>
    </location>
</feature>
<dbReference type="Proteomes" id="UP000823388">
    <property type="component" value="Chromosome 4K"/>
</dbReference>
<comment type="caution">
    <text evidence="2">The sequence shown here is derived from an EMBL/GenBank/DDBJ whole genome shotgun (WGS) entry which is preliminary data.</text>
</comment>
<feature type="compositionally biased region" description="Pro residues" evidence="1">
    <location>
        <begin position="55"/>
        <end position="65"/>
    </location>
</feature>
<organism evidence="2 3">
    <name type="scientific">Panicum virgatum</name>
    <name type="common">Blackwell switchgrass</name>
    <dbReference type="NCBI Taxonomy" id="38727"/>
    <lineage>
        <taxon>Eukaryota</taxon>
        <taxon>Viridiplantae</taxon>
        <taxon>Streptophyta</taxon>
        <taxon>Embryophyta</taxon>
        <taxon>Tracheophyta</taxon>
        <taxon>Spermatophyta</taxon>
        <taxon>Magnoliopsida</taxon>
        <taxon>Liliopsida</taxon>
        <taxon>Poales</taxon>
        <taxon>Poaceae</taxon>
        <taxon>PACMAD clade</taxon>
        <taxon>Panicoideae</taxon>
        <taxon>Panicodae</taxon>
        <taxon>Paniceae</taxon>
        <taxon>Panicinae</taxon>
        <taxon>Panicum</taxon>
        <taxon>Panicum sect. Hiantes</taxon>
    </lineage>
</organism>
<evidence type="ECO:0000313" key="2">
    <source>
        <dbReference type="EMBL" id="KAG2612287.1"/>
    </source>
</evidence>
<dbReference type="EMBL" id="CM029043">
    <property type="protein sequence ID" value="KAG2612287.1"/>
    <property type="molecule type" value="Genomic_DNA"/>
</dbReference>
<keyword evidence="3" id="KW-1185">Reference proteome</keyword>
<name>A0A8T0TQB7_PANVG</name>
<proteinExistence type="predicted"/>
<protein>
    <submittedName>
        <fullName evidence="2">Uncharacterized protein</fullName>
    </submittedName>
</protein>
<gene>
    <name evidence="2" type="ORF">PVAP13_4KG272405</name>
</gene>
<feature type="region of interest" description="Disordered" evidence="1">
    <location>
        <begin position="1"/>
        <end position="128"/>
    </location>
</feature>
<dbReference type="AlphaFoldDB" id="A0A8T0TQB7"/>
<evidence type="ECO:0000313" key="3">
    <source>
        <dbReference type="Proteomes" id="UP000823388"/>
    </source>
</evidence>
<sequence>METDRGFRGKPPAPRSEIPPRFHSKHSTTPPHPFLPRRPSPRRLLLHLRRRAAVAPPPHPPPAIPSPTKDLRRRRPLPCRAPFPPLIRAVAGVAPPESRRPATPALSRRCRRPCHPPGPKQRRLPLPCCAPLPPPFGNQELYEQLRS</sequence>
<evidence type="ECO:0000256" key="1">
    <source>
        <dbReference type="SAM" id="MobiDB-lite"/>
    </source>
</evidence>